<evidence type="ECO:0000313" key="1">
    <source>
        <dbReference type="EMBL" id="CAB5221976.1"/>
    </source>
</evidence>
<protein>
    <submittedName>
        <fullName evidence="1">Uncharacterized protein</fullName>
    </submittedName>
</protein>
<reference evidence="1" key="1">
    <citation type="submission" date="2020-05" db="EMBL/GenBank/DDBJ databases">
        <authorList>
            <person name="Chiriac C."/>
            <person name="Salcher M."/>
            <person name="Ghai R."/>
            <person name="Kavagutti S V."/>
        </authorList>
    </citation>
    <scope>NUCLEOTIDE SEQUENCE</scope>
</reference>
<gene>
    <name evidence="1" type="ORF">UFOVP242_190</name>
</gene>
<accession>A0A6J7WVG4</accession>
<dbReference type="EMBL" id="LR798294">
    <property type="protein sequence ID" value="CAB5221976.1"/>
    <property type="molecule type" value="Genomic_DNA"/>
</dbReference>
<dbReference type="InterPro" id="IPR057383">
    <property type="entry name" value="Tad3"/>
</dbReference>
<name>A0A6J7WVG4_9CAUD</name>
<sequence length="189" mass="22146">MSYTRGTMMSNLHKHAMLEFKAAGWLDENDEFKDEMQEDICNHILKLLVVFTDEGHSGTTAPYTVDLFSKLAMYKPLVPLTGEDWEWTDVKEHGDGLPFYQNKRSGNVFKDKDGAYDIDGRVFWEWAERPLEKDEEGYPGMSDPYKVYYTCRESRVPVTFPYTPKTEYVWKWSDAEPQTPKQNEQGFIR</sequence>
<proteinExistence type="predicted"/>
<organism evidence="1">
    <name type="scientific">uncultured Caudovirales phage</name>
    <dbReference type="NCBI Taxonomy" id="2100421"/>
    <lineage>
        <taxon>Viruses</taxon>
        <taxon>Duplodnaviria</taxon>
        <taxon>Heunggongvirae</taxon>
        <taxon>Uroviricota</taxon>
        <taxon>Caudoviricetes</taxon>
        <taxon>Peduoviridae</taxon>
        <taxon>Maltschvirus</taxon>
        <taxon>Maltschvirus maltsch</taxon>
    </lineage>
</organism>
<dbReference type="Pfam" id="PF25185">
    <property type="entry name" value="Tad3"/>
    <property type="match status" value="1"/>
</dbReference>